<feature type="transmembrane region" description="Helical" evidence="1">
    <location>
        <begin position="215"/>
        <end position="234"/>
    </location>
</feature>
<dbReference type="OrthoDB" id="2287686at2"/>
<proteinExistence type="predicted"/>
<keyword evidence="1" id="KW-1133">Transmembrane helix</keyword>
<protein>
    <recommendedName>
        <fullName evidence="4">Maltodextrose utilization protein MalA</fullName>
    </recommendedName>
</protein>
<evidence type="ECO:0008006" key="4">
    <source>
        <dbReference type="Google" id="ProtNLM"/>
    </source>
</evidence>
<gene>
    <name evidence="2" type="ORF">CBF27_08090</name>
</gene>
<feature type="transmembrane region" description="Helical" evidence="1">
    <location>
        <begin position="176"/>
        <end position="199"/>
    </location>
</feature>
<evidence type="ECO:0000313" key="2">
    <source>
        <dbReference type="EMBL" id="RSU11449.1"/>
    </source>
</evidence>
<name>A0A430ATQ4_9ENTE</name>
<dbReference type="RefSeq" id="WP_126813814.1">
    <property type="nucleotide sequence ID" value="NZ_NGKC01000008.1"/>
</dbReference>
<keyword evidence="3" id="KW-1185">Reference proteome</keyword>
<evidence type="ECO:0000256" key="1">
    <source>
        <dbReference type="SAM" id="Phobius"/>
    </source>
</evidence>
<organism evidence="2 3">
    <name type="scientific">Vagococcus acidifermentans</name>
    <dbReference type="NCBI Taxonomy" id="564710"/>
    <lineage>
        <taxon>Bacteria</taxon>
        <taxon>Bacillati</taxon>
        <taxon>Bacillota</taxon>
        <taxon>Bacilli</taxon>
        <taxon>Lactobacillales</taxon>
        <taxon>Enterococcaceae</taxon>
        <taxon>Vagococcus</taxon>
    </lineage>
</organism>
<dbReference type="AlphaFoldDB" id="A0A430ATQ4"/>
<accession>A0A430ATQ4</accession>
<dbReference type="EMBL" id="NGKC01000008">
    <property type="protein sequence ID" value="RSU11449.1"/>
    <property type="molecule type" value="Genomic_DNA"/>
</dbReference>
<keyword evidence="1" id="KW-0472">Membrane</keyword>
<reference evidence="2 3" key="1">
    <citation type="submission" date="2017-05" db="EMBL/GenBank/DDBJ databases">
        <title>Vagococcus spp. assemblies.</title>
        <authorList>
            <person name="Gulvik C.A."/>
        </authorList>
    </citation>
    <scope>NUCLEOTIDE SEQUENCE [LARGE SCALE GENOMIC DNA]</scope>
    <source>
        <strain evidence="2 3">LMG 24798</strain>
    </source>
</reference>
<feature type="transmembrane region" description="Helical" evidence="1">
    <location>
        <begin position="240"/>
        <end position="259"/>
    </location>
</feature>
<sequence length="273" mass="30421">MKKVPFPVNYFQSIIHPAKAFANRRSLTVLQLVIVFIFLNMLLINPIVFHAAAHPAVQLQDVMPGVVEQLDDQTFEHLQQVLKDGAIPEDQPAEFMNDQQTVGVNLTQTQFDGLTKGINVTHEAILLKSGSAAVFTVPYSKTFDWTKPANSRELQEAVSQEWQLSNRVNLMLTTTAVSGGLIVVSNFLIVLGVAAFVWLTRMSSYSAIRTYKESVNLILNCLGLSSLAAMITGFVQFDVIVMMMVQSFGMVLMLLAVFAKTKFQDKQMIKMKE</sequence>
<feature type="transmembrane region" description="Helical" evidence="1">
    <location>
        <begin position="29"/>
        <end position="53"/>
    </location>
</feature>
<comment type="caution">
    <text evidence="2">The sequence shown here is derived from an EMBL/GenBank/DDBJ whole genome shotgun (WGS) entry which is preliminary data.</text>
</comment>
<evidence type="ECO:0000313" key="3">
    <source>
        <dbReference type="Proteomes" id="UP000286773"/>
    </source>
</evidence>
<dbReference type="Proteomes" id="UP000286773">
    <property type="component" value="Unassembled WGS sequence"/>
</dbReference>
<keyword evidence="1" id="KW-0812">Transmembrane</keyword>